<accession>A4CKM7</accession>
<reference evidence="1 2" key="1">
    <citation type="journal article" date="2009" name="J. Bacteriol.">
        <title>Complete genome sequence of Robiginitalea biformata HTCC2501.</title>
        <authorList>
            <person name="Oh H.M."/>
            <person name="Giovannoni S.J."/>
            <person name="Lee K."/>
            <person name="Ferriera S."/>
            <person name="Johnson J."/>
            <person name="Cho J.C."/>
        </authorList>
    </citation>
    <scope>NUCLEOTIDE SEQUENCE [LARGE SCALE GENOMIC DNA]</scope>
    <source>
        <strain evidence="2">ATCC BAA-864 / HTCC2501 / KCTC 12146</strain>
    </source>
</reference>
<organism evidence="1 2">
    <name type="scientific">Robiginitalea biformata (strain ATCC BAA-864 / DSM 15991 / KCTC 12146 / HTCC2501)</name>
    <dbReference type="NCBI Taxonomy" id="313596"/>
    <lineage>
        <taxon>Bacteria</taxon>
        <taxon>Pseudomonadati</taxon>
        <taxon>Bacteroidota</taxon>
        <taxon>Flavobacteriia</taxon>
        <taxon>Flavobacteriales</taxon>
        <taxon>Flavobacteriaceae</taxon>
        <taxon>Robiginitalea</taxon>
    </lineage>
</organism>
<dbReference type="AlphaFoldDB" id="A4CKM7"/>
<dbReference type="EMBL" id="CP001712">
    <property type="protein sequence ID" value="EAR15426.1"/>
    <property type="molecule type" value="Genomic_DNA"/>
</dbReference>
<keyword evidence="2" id="KW-1185">Reference proteome</keyword>
<proteinExistence type="predicted"/>
<evidence type="ECO:0000313" key="2">
    <source>
        <dbReference type="Proteomes" id="UP000009049"/>
    </source>
</evidence>
<dbReference type="STRING" id="313596.RB2501_13899"/>
<protein>
    <submittedName>
        <fullName evidence="1">Uncharacterized protein</fullName>
    </submittedName>
</protein>
<gene>
    <name evidence="1" type="ordered locus">RB2501_13899</name>
</gene>
<sequence length="139" mass="15653">MSNLLELKDMQEIMDGELLDANRHFNYAKDGLQTLLLAIQKIAAYSDKSRDDAESAHEEVKSDAISVLDHLENGIQFLSEARKSLSCCEEYAGATTDFELLPHLDNMRTQMALEAISENLHRIPIEDLEALAEKYQVIA</sequence>
<evidence type="ECO:0000313" key="1">
    <source>
        <dbReference type="EMBL" id="EAR15426.1"/>
    </source>
</evidence>
<dbReference type="Proteomes" id="UP000009049">
    <property type="component" value="Chromosome"/>
</dbReference>
<dbReference type="KEGG" id="rbi:RB2501_13899"/>
<name>A4CKM7_ROBBH</name>
<dbReference type="RefSeq" id="WP_015754743.1">
    <property type="nucleotide sequence ID" value="NC_013222.1"/>
</dbReference>
<dbReference type="HOGENOM" id="CLU_1843601_0_0_10"/>